<comment type="caution">
    <text evidence="2">The sequence shown here is derived from an EMBL/GenBank/DDBJ whole genome shotgun (WGS) entry which is preliminary data.</text>
</comment>
<dbReference type="AlphaFoldDB" id="A0A8J6XD74"/>
<accession>A0A8J6XD74</accession>
<feature type="compositionally biased region" description="Polar residues" evidence="1">
    <location>
        <begin position="88"/>
        <end position="112"/>
    </location>
</feature>
<dbReference type="PANTHER" id="PTHR39338">
    <property type="entry name" value="BLL5662 PROTEIN-RELATED"/>
    <property type="match status" value="1"/>
</dbReference>
<dbReference type="Proteomes" id="UP000629098">
    <property type="component" value="Unassembled WGS sequence"/>
</dbReference>
<protein>
    <recommendedName>
        <fullName evidence="4">VWA containing CoxE family protein</fullName>
    </recommendedName>
</protein>
<evidence type="ECO:0008006" key="4">
    <source>
        <dbReference type="Google" id="ProtNLM"/>
    </source>
</evidence>
<name>A0A8J6XD74_9CYAN</name>
<evidence type="ECO:0000313" key="2">
    <source>
        <dbReference type="EMBL" id="MBD2773735.1"/>
    </source>
</evidence>
<gene>
    <name evidence="2" type="ORF">ICL16_17070</name>
</gene>
<dbReference type="EMBL" id="JACXAE010000060">
    <property type="protein sequence ID" value="MBD2773735.1"/>
    <property type="molecule type" value="Genomic_DNA"/>
</dbReference>
<organism evidence="2 3">
    <name type="scientific">Iningainema tapete BLCC-T55</name>
    <dbReference type="NCBI Taxonomy" id="2748662"/>
    <lineage>
        <taxon>Bacteria</taxon>
        <taxon>Bacillati</taxon>
        <taxon>Cyanobacteriota</taxon>
        <taxon>Cyanophyceae</taxon>
        <taxon>Nostocales</taxon>
        <taxon>Scytonemataceae</taxon>
        <taxon>Iningainema tapete</taxon>
    </lineage>
</organism>
<dbReference type="RefSeq" id="WP_190829884.1">
    <property type="nucleotide sequence ID" value="NZ_CAWPPI010000060.1"/>
</dbReference>
<dbReference type="PANTHER" id="PTHR39338:SF7">
    <property type="entry name" value="BLL6692 PROTEIN"/>
    <property type="match status" value="1"/>
</dbReference>
<keyword evidence="3" id="KW-1185">Reference proteome</keyword>
<evidence type="ECO:0000256" key="1">
    <source>
        <dbReference type="SAM" id="MobiDB-lite"/>
    </source>
</evidence>
<reference evidence="2" key="1">
    <citation type="submission" date="2020-09" db="EMBL/GenBank/DDBJ databases">
        <title>Iningainema tapete sp. nov. (Scytonemataceae, Cyanobacteria) from greenhouses in central Florida (USA) produces two types of nodularin with biosynthetic potential for microcystin-LR and anabaenopeptins.</title>
        <authorList>
            <person name="Berthold D.E."/>
            <person name="Lefler F.W."/>
            <person name="Huang I.-S."/>
            <person name="Abdulla H."/>
            <person name="Zimba P.V."/>
            <person name="Laughinghouse H.D. IV."/>
        </authorList>
    </citation>
    <scope>NUCLEOTIDE SEQUENCE</scope>
    <source>
        <strain evidence="2">BLCCT55</strain>
    </source>
</reference>
<proteinExistence type="predicted"/>
<feature type="region of interest" description="Disordered" evidence="1">
    <location>
        <begin position="82"/>
        <end position="115"/>
    </location>
</feature>
<evidence type="ECO:0000313" key="3">
    <source>
        <dbReference type="Proteomes" id="UP000629098"/>
    </source>
</evidence>
<sequence>MNEQKPPLFDLFIGLREEAGLPLTIDQYDMLLQALEGGFGIASREELKQICRLLWIKSKSSLQAERFEQYFEQYFERFDFQPEKETPRTTIPSNTPVGAKNHSSPQPDTQILDTPHPSVGGVSQIPSAMRGELLPEQPFRESRYQLSVRDFPVTRRQIQQNWRYLRRPIREGALTEVDIEATLQKISQDGVFLEPVLMKSRINRAELLLLIDASNSMVPFHLLSQRLVDNLQGGRLGKADIYYFRNCPRDYLYLHSHRPDALAINDLLPKLHCQRTVVLIVSDGGAARGGINRDRIKLTREFLDRFTPYVRHLAWLNPMPEERWQDTTAQAISQLVQMFELNYQGFKAAI</sequence>